<evidence type="ECO:0000313" key="1">
    <source>
        <dbReference type="EMBL" id="QHS78242.1"/>
    </source>
</evidence>
<name>A0A6C0AEW7_9ZZZZ</name>
<accession>A0A6C0AEW7</accession>
<reference evidence="1" key="1">
    <citation type="journal article" date="2020" name="Nature">
        <title>Giant virus diversity and host interactions through global metagenomics.</title>
        <authorList>
            <person name="Schulz F."/>
            <person name="Roux S."/>
            <person name="Paez-Espino D."/>
            <person name="Jungbluth S."/>
            <person name="Walsh D.A."/>
            <person name="Denef V.J."/>
            <person name="McMahon K.D."/>
            <person name="Konstantinidis K.T."/>
            <person name="Eloe-Fadrosh E.A."/>
            <person name="Kyrpides N.C."/>
            <person name="Woyke T."/>
        </authorList>
    </citation>
    <scope>NUCLEOTIDE SEQUENCE</scope>
    <source>
        <strain evidence="1">GVMAG-S-1021933-23</strain>
    </source>
</reference>
<proteinExistence type="predicted"/>
<sequence length="48" mass="5666">MFFFIWDGEVRQFININIYVRPGAHGNQMVGLFFFFESPKEPFGSSFI</sequence>
<protein>
    <submittedName>
        <fullName evidence="1">Uncharacterized protein</fullName>
    </submittedName>
</protein>
<organism evidence="1">
    <name type="scientific">viral metagenome</name>
    <dbReference type="NCBI Taxonomy" id="1070528"/>
    <lineage>
        <taxon>unclassified sequences</taxon>
        <taxon>metagenomes</taxon>
        <taxon>organismal metagenomes</taxon>
    </lineage>
</organism>
<dbReference type="EMBL" id="MN740595">
    <property type="protein sequence ID" value="QHS78242.1"/>
    <property type="molecule type" value="Genomic_DNA"/>
</dbReference>
<dbReference type="AlphaFoldDB" id="A0A6C0AEW7"/>